<dbReference type="InterPro" id="IPR053174">
    <property type="entry name" value="LpxI"/>
</dbReference>
<keyword evidence="4" id="KW-1185">Reference proteome</keyword>
<feature type="domain" description="LpxI C-terminal" evidence="1">
    <location>
        <begin position="138"/>
        <end position="266"/>
    </location>
</feature>
<dbReference type="InterPro" id="IPR043167">
    <property type="entry name" value="LpxI_C_sf"/>
</dbReference>
<evidence type="ECO:0000313" key="4">
    <source>
        <dbReference type="Proteomes" id="UP000065807"/>
    </source>
</evidence>
<dbReference type="EMBL" id="AP014924">
    <property type="protein sequence ID" value="BAS28891.1"/>
    <property type="molecule type" value="Genomic_DNA"/>
</dbReference>
<dbReference type="Gene3D" id="3.40.140.80">
    <property type="match status" value="1"/>
</dbReference>
<proteinExistence type="predicted"/>
<gene>
    <name evidence="3" type="ORF">LIP_3062</name>
</gene>
<protein>
    <recommendedName>
        <fullName evidence="5">UDP-2,3-diacylglucosamine pyrophosphatase</fullName>
    </recommendedName>
</protein>
<reference evidence="4" key="1">
    <citation type="submission" date="2015-07" db="EMBL/GenBank/DDBJ databases">
        <title>Complete genome sequence and phylogenetic analysis of Limnochorda pilosa.</title>
        <authorList>
            <person name="Watanabe M."/>
            <person name="Kojima H."/>
            <person name="Fukui M."/>
        </authorList>
    </citation>
    <scope>NUCLEOTIDE SEQUENCE [LARGE SCALE GENOMIC DNA]</scope>
    <source>
        <strain evidence="4">HC45</strain>
    </source>
</reference>
<dbReference type="PANTHER" id="PTHR39962:SF1">
    <property type="entry name" value="LPXI FAMILY PROTEIN"/>
    <property type="match status" value="1"/>
</dbReference>
<evidence type="ECO:0000259" key="1">
    <source>
        <dbReference type="Pfam" id="PF06230"/>
    </source>
</evidence>
<dbReference type="AlphaFoldDB" id="A0A0K2SP61"/>
<dbReference type="InterPro" id="IPR041255">
    <property type="entry name" value="LpxI_N"/>
</dbReference>
<dbReference type="Gene3D" id="3.40.50.20">
    <property type="match status" value="1"/>
</dbReference>
<evidence type="ECO:0000259" key="2">
    <source>
        <dbReference type="Pfam" id="PF17930"/>
    </source>
</evidence>
<evidence type="ECO:0008006" key="5">
    <source>
        <dbReference type="Google" id="ProtNLM"/>
    </source>
</evidence>
<dbReference type="OrthoDB" id="9789836at2"/>
<dbReference type="STRING" id="1555112.LIP_3062"/>
<dbReference type="Pfam" id="PF06230">
    <property type="entry name" value="LpxI_C"/>
    <property type="match status" value="1"/>
</dbReference>
<name>A0A0K2SP61_LIMPI</name>
<dbReference type="RefSeq" id="WP_068139892.1">
    <property type="nucleotide sequence ID" value="NZ_AP014924.1"/>
</dbReference>
<dbReference type="PANTHER" id="PTHR39962">
    <property type="entry name" value="BLL4848 PROTEIN"/>
    <property type="match status" value="1"/>
</dbReference>
<feature type="domain" description="LpxI N-terminal" evidence="2">
    <location>
        <begin position="8"/>
        <end position="134"/>
    </location>
</feature>
<accession>A0A0K2SP61</accession>
<dbReference type="Proteomes" id="UP000065807">
    <property type="component" value="Chromosome"/>
</dbReference>
<dbReference type="KEGG" id="lpil:LIP_3062"/>
<evidence type="ECO:0000313" key="3">
    <source>
        <dbReference type="EMBL" id="BAS28891.1"/>
    </source>
</evidence>
<reference evidence="4" key="2">
    <citation type="journal article" date="2016" name="Int. J. Syst. Evol. Microbiol.">
        <title>Complete genome sequence and cell structure of Limnochorda pilosa, a Gram-negative spore-former within the phylum Firmicutes.</title>
        <authorList>
            <person name="Watanabe M."/>
            <person name="Kojima H."/>
            <person name="Fukui M."/>
        </authorList>
    </citation>
    <scope>NUCLEOTIDE SEQUENCE [LARGE SCALE GENOMIC DNA]</scope>
    <source>
        <strain evidence="4">HC45</strain>
    </source>
</reference>
<sequence length="282" mass="29409">MTSDPSDVAILAGAGRLPVEAATRLRRSGKPALVVAVAPEPDPELARQAGACHRVDVGQWDEVKRRLREGGARKVVLLGKVPKTSLYHAPLDAGIRRLLDGLRARNDDAILGALVNDLAALGLEVLPQAWAVPHLVMPEGQLTRSGASPEEQQDVALGFTVARAIAGLDLGQTVVLRGRAVTAVEAIEGTDACILRGGALAGDGAVVVKVRKPAQDPRFDLPTMGLDTLAVAQRAGVRVLALEAGEALLVDREAVIQAADEAGICLLGIREEQARAWGSGSA</sequence>
<dbReference type="Pfam" id="PF17930">
    <property type="entry name" value="LpxI_N"/>
    <property type="match status" value="1"/>
</dbReference>
<dbReference type="InterPro" id="IPR010415">
    <property type="entry name" value="LpxI_C"/>
</dbReference>
<organism evidence="3 4">
    <name type="scientific">Limnochorda pilosa</name>
    <dbReference type="NCBI Taxonomy" id="1555112"/>
    <lineage>
        <taxon>Bacteria</taxon>
        <taxon>Bacillati</taxon>
        <taxon>Bacillota</taxon>
        <taxon>Limnochordia</taxon>
        <taxon>Limnochordales</taxon>
        <taxon>Limnochordaceae</taxon>
        <taxon>Limnochorda</taxon>
    </lineage>
</organism>